<feature type="domain" description="DUF676" evidence="1">
    <location>
        <begin position="199"/>
        <end position="252"/>
    </location>
</feature>
<comment type="caution">
    <text evidence="2">The sequence shown here is derived from an EMBL/GenBank/DDBJ whole genome shotgun (WGS) entry which is preliminary data.</text>
</comment>
<dbReference type="GO" id="GO:0047372">
    <property type="term" value="F:monoacylglycerol lipase activity"/>
    <property type="evidence" value="ECO:0007669"/>
    <property type="project" value="TreeGrafter"/>
</dbReference>
<evidence type="ECO:0000313" key="2">
    <source>
        <dbReference type="EMBL" id="KAF0389155.1"/>
    </source>
</evidence>
<feature type="domain" description="DUF676" evidence="1">
    <location>
        <begin position="151"/>
        <end position="186"/>
    </location>
</feature>
<dbReference type="PANTHER" id="PTHR12482">
    <property type="entry name" value="LIPASE ROG1-RELATED-RELATED"/>
    <property type="match status" value="1"/>
</dbReference>
<proteinExistence type="predicted"/>
<evidence type="ECO:0000313" key="3">
    <source>
        <dbReference type="Proteomes" id="UP000439903"/>
    </source>
</evidence>
<gene>
    <name evidence="2" type="ORF">F8M41_010958</name>
</gene>
<sequence length="255" mass="28724">MHPSSTAWPPSNLLVRITNETSILFRGAVLSGPYNISASCVETEHANKLNLLSDHFFTPNLKPSIKCGEVWEFDLKVPSNGFGDWTIDIICEILFSLNKEEATIDDELQIFDGDAIISQDRTTVYSPSIKYEFLKPHGIFKLPDLTTFSTKDIHLVVLTHGINGSMLDELYLKEAIEKKCIDQKLIMPFFLCLIVTNGAFFNYVQPIHFITIATPWLGSTDLSWYIKVGLKFGVVGQTGKYLALIDRSKEEQEKA</sequence>
<dbReference type="AlphaFoldDB" id="A0A8H3X0Y4"/>
<dbReference type="Proteomes" id="UP000439903">
    <property type="component" value="Unassembled WGS sequence"/>
</dbReference>
<accession>A0A8H3X0Y4</accession>
<organism evidence="2 3">
    <name type="scientific">Gigaspora margarita</name>
    <dbReference type="NCBI Taxonomy" id="4874"/>
    <lineage>
        <taxon>Eukaryota</taxon>
        <taxon>Fungi</taxon>
        <taxon>Fungi incertae sedis</taxon>
        <taxon>Mucoromycota</taxon>
        <taxon>Glomeromycotina</taxon>
        <taxon>Glomeromycetes</taxon>
        <taxon>Diversisporales</taxon>
        <taxon>Gigasporaceae</taxon>
        <taxon>Gigaspora</taxon>
    </lineage>
</organism>
<dbReference type="Pfam" id="PF05057">
    <property type="entry name" value="DUF676"/>
    <property type="match status" value="2"/>
</dbReference>
<dbReference type="InterPro" id="IPR007751">
    <property type="entry name" value="DUF676_lipase-like"/>
</dbReference>
<protein>
    <submittedName>
        <fullName evidence="2">DUF676-domain-containing protein</fullName>
    </submittedName>
</protein>
<dbReference type="PANTHER" id="PTHR12482:SF62">
    <property type="entry name" value="LIPASE ROG1-RELATED"/>
    <property type="match status" value="1"/>
</dbReference>
<dbReference type="InterPro" id="IPR044294">
    <property type="entry name" value="Lipase-like"/>
</dbReference>
<dbReference type="EMBL" id="WTPW01002260">
    <property type="protein sequence ID" value="KAF0389155.1"/>
    <property type="molecule type" value="Genomic_DNA"/>
</dbReference>
<reference evidence="2 3" key="1">
    <citation type="journal article" date="2019" name="Environ. Microbiol.">
        <title>At the nexus of three kingdoms: the genome of the mycorrhizal fungus Gigaspora margarita provides insights into plant, endobacterial and fungal interactions.</title>
        <authorList>
            <person name="Venice F."/>
            <person name="Ghignone S."/>
            <person name="Salvioli di Fossalunga A."/>
            <person name="Amselem J."/>
            <person name="Novero M."/>
            <person name="Xianan X."/>
            <person name="Sedzielewska Toro K."/>
            <person name="Morin E."/>
            <person name="Lipzen A."/>
            <person name="Grigoriev I.V."/>
            <person name="Henrissat B."/>
            <person name="Martin F.M."/>
            <person name="Bonfante P."/>
        </authorList>
    </citation>
    <scope>NUCLEOTIDE SEQUENCE [LARGE SCALE GENOMIC DNA]</scope>
    <source>
        <strain evidence="2 3">BEG34</strain>
    </source>
</reference>
<evidence type="ECO:0000259" key="1">
    <source>
        <dbReference type="Pfam" id="PF05057"/>
    </source>
</evidence>
<keyword evidence="3" id="KW-1185">Reference proteome</keyword>
<dbReference type="OrthoDB" id="5368485at2759"/>
<name>A0A8H3X0Y4_GIGMA</name>